<reference evidence="3" key="1">
    <citation type="submission" date="2024-07" db="EMBL/GenBank/DDBJ databases">
        <title>Two chromosome-level genome assemblies of Korean endemic species Abeliophyllum distichum and Forsythia ovata (Oleaceae).</title>
        <authorList>
            <person name="Jang H."/>
        </authorList>
    </citation>
    <scope>NUCLEOTIDE SEQUENCE [LARGE SCALE GENOMIC DNA]</scope>
</reference>
<sequence>MNQNVPEDKEEKDMEELAEESIEKECVGKLRFEQRKKDEDEDDYGQLITIHFDTMSPVLASNYLLANEFKNKESDKAMIEETAEIACILEWEESTSNRGQVIYDNSEKDGDRMTDIEEEIDLEVE</sequence>
<organism evidence="2 3">
    <name type="scientific">Abeliophyllum distichum</name>
    <dbReference type="NCBI Taxonomy" id="126358"/>
    <lineage>
        <taxon>Eukaryota</taxon>
        <taxon>Viridiplantae</taxon>
        <taxon>Streptophyta</taxon>
        <taxon>Embryophyta</taxon>
        <taxon>Tracheophyta</taxon>
        <taxon>Spermatophyta</taxon>
        <taxon>Magnoliopsida</taxon>
        <taxon>eudicotyledons</taxon>
        <taxon>Gunneridae</taxon>
        <taxon>Pentapetalae</taxon>
        <taxon>asterids</taxon>
        <taxon>lamiids</taxon>
        <taxon>Lamiales</taxon>
        <taxon>Oleaceae</taxon>
        <taxon>Forsythieae</taxon>
        <taxon>Abeliophyllum</taxon>
    </lineage>
</organism>
<comment type="caution">
    <text evidence="2">The sequence shown here is derived from an EMBL/GenBank/DDBJ whole genome shotgun (WGS) entry which is preliminary data.</text>
</comment>
<dbReference type="AlphaFoldDB" id="A0ABD1PSE3"/>
<proteinExistence type="predicted"/>
<evidence type="ECO:0000256" key="1">
    <source>
        <dbReference type="SAM" id="MobiDB-lite"/>
    </source>
</evidence>
<feature type="compositionally biased region" description="Basic and acidic residues" evidence="1">
    <location>
        <begin position="1"/>
        <end position="12"/>
    </location>
</feature>
<evidence type="ECO:0000313" key="2">
    <source>
        <dbReference type="EMBL" id="KAL2466795.1"/>
    </source>
</evidence>
<feature type="region of interest" description="Disordered" evidence="1">
    <location>
        <begin position="1"/>
        <end position="21"/>
    </location>
</feature>
<accession>A0ABD1PSE3</accession>
<keyword evidence="3" id="KW-1185">Reference proteome</keyword>
<protein>
    <submittedName>
        <fullName evidence="2">Uncharacterized protein</fullName>
    </submittedName>
</protein>
<name>A0ABD1PSE3_9LAMI</name>
<dbReference type="EMBL" id="JBFOLK010000013">
    <property type="protein sequence ID" value="KAL2466795.1"/>
    <property type="molecule type" value="Genomic_DNA"/>
</dbReference>
<evidence type="ECO:0000313" key="3">
    <source>
        <dbReference type="Proteomes" id="UP001604336"/>
    </source>
</evidence>
<dbReference type="Proteomes" id="UP001604336">
    <property type="component" value="Unassembled WGS sequence"/>
</dbReference>
<gene>
    <name evidence="2" type="ORF">Adt_42646</name>
</gene>